<gene>
    <name evidence="2" type="ORF">THRCLA_22743</name>
</gene>
<organism evidence="2 3">
    <name type="scientific">Thraustotheca clavata</name>
    <dbReference type="NCBI Taxonomy" id="74557"/>
    <lineage>
        <taxon>Eukaryota</taxon>
        <taxon>Sar</taxon>
        <taxon>Stramenopiles</taxon>
        <taxon>Oomycota</taxon>
        <taxon>Saprolegniomycetes</taxon>
        <taxon>Saprolegniales</taxon>
        <taxon>Achlyaceae</taxon>
        <taxon>Thraustotheca</taxon>
    </lineage>
</organism>
<name>A0A1V9YTR7_9STRA</name>
<evidence type="ECO:0000256" key="1">
    <source>
        <dbReference type="SAM" id="Phobius"/>
    </source>
</evidence>
<feature type="transmembrane region" description="Helical" evidence="1">
    <location>
        <begin position="591"/>
        <end position="616"/>
    </location>
</feature>
<feature type="transmembrane region" description="Helical" evidence="1">
    <location>
        <begin position="1498"/>
        <end position="1518"/>
    </location>
</feature>
<feature type="transmembrane region" description="Helical" evidence="1">
    <location>
        <begin position="706"/>
        <end position="724"/>
    </location>
</feature>
<keyword evidence="3" id="KW-1185">Reference proteome</keyword>
<protein>
    <submittedName>
        <fullName evidence="2">Uncharacterized protein</fullName>
    </submittedName>
</protein>
<feature type="transmembrane region" description="Helical" evidence="1">
    <location>
        <begin position="1451"/>
        <end position="1477"/>
    </location>
</feature>
<sequence length="1734" mass="195986">MIAPFGLKAAENSLRTTKRKYIIQIAGCFYLCTTSLLGLYFLQIAQPSFINDFWWHNVTVGGSVSFLADVYHHQLQLNQTYTVELTAPEFILEKEYAGPTYIDMSLSLSRQVLLSNISFDQVIRAIRATTFEWNIRMFTQYCWVDWNQTYQLSITSDRQNRCDRNYYDNAAMYWEPLLRNSNLKDISTGAYQTSIRTTIFNTIESTTQGREWFASLWTPWLNVSSEMVVWKRHGLTRWQTELTNYYEQGLEQTIVIENALGIRQKVTIHRTGQYFRGLSLWTLIYAYGGIWNDFVECQAERCSLIRGANPYSDQIKLKWEVIYISIPVDKPLPALIDAHMGQFGSIDIFLGQKPSTLEQYYLAYQRYLLVPILSSTLLNTYMNIPSITMDIAPKRWRGINMTYYTGNPMCISSTPQSFVQSQFNFYDACTLQTQSQITLTRSNMIFSLTTLAVILGFDALEIESYCSHSLTPVDQTLCSMTLHNIVDILKSFNTTFYDSQELSKAMQSLNLTMIQFASKSGIPIFLTQPVIDQYDSWSFHGWVMVYDWLQGNREVFKFESDKGTFPLITEYTKPTLFPANSLELPQQACTYVWIILVYSSTLLTIIAMVVLIAATLDLTKVDGANLFQFHRVASMVWVGRPFLALRGVAALVLLSTSPIDFYSHCGMSKFVFAPRNVIETMVVASEASWITYVIVDLLLPLTKDIAIIYAPISAALAWVVIVVWESNSPFIATATVDQSCSILLVGLSATCSGGVVQIGSMQRLIGLAAVNFTSVGITLAITWLLHKGNNFSAHIKVRDMMSASALTFFIGDDNHHYKNATTNIMAGIIPFGNSLFHMSLWQLVNLCPLAPTLSNLCIPEISDLLKWQFGVWEIGGIIYVIFSVIGSYTFIYVSDTAMTNDFWWDSFNSSGHETFLTTLFSTQLQVLGADSSLDLTKFEHADNSNLYNTTSTTFSYPVLYSTMIQDEINTLFNVVQGLRQMNGCQIPWIATYFCYVDFNRTWEMAISTSIQQRCLSRDIYNGAVYLEAFLRNVNWFELNTCWEDSIEIAVLSYLRTSVQGIQWIQAVSNNTLSIISEVSYWNQQGISNFTTQWQNYKALGIIESFSIQNAFGLSYPITLKYSNTSMHTNMQTSFKMQWPFASQLWALSFNYSTVSGASLVRQSPQYAFANTTMFRVLAENQTIVLPLDVGLAIVQNALGPFGDITMRRVAYPSILMTWHKTLQLLLYSSLPKGNDSTIASFRSIGNSAVFITSPKAWKEKEHVGGDITCPTQTALVGLAIFYSIQGVCVGHKLNFVVPNALMGAQVLLAVGANYDINASCNACLLGTKQSCLSFLQKCRNFITKQFTSDEWNTVAQLSNATREYFQYQSPIVLTQYLRDQNSTYLMPANIFDPLDVSYHVHGWFYLLEWLNGIREVVQFSGVNGSMAVISGRNGLIVGPANRLEIPVNVAIFFRGVLIYVSSVLLLVATFGCGYIIVSKCCIEGINMFSLNRVIGLVWVGRPLIFLRGITASCLLSTAKLEMQQSNGFFYLTEQPKSWITAIMASGEVTWLVYLLNDCFSVVTRQHTPLYADYSSMSVWLAVAIWSLVSPVHHTASINRQCTIVAVDNEVVCHSGEIAIGDFSRFRGLVCLSCGLSLLTYCIQRFRYSLVQQAAHSSYFLHATALYHYSQDKWIYSGAYHLDRASAVFNGLITWYWNNDTIVVLDIKTWRVFSIPRTQSTNINPQHIRFAIPLE</sequence>
<dbReference type="OrthoDB" id="77778at2759"/>
<keyword evidence="1" id="KW-0472">Membrane</keyword>
<comment type="caution">
    <text evidence="2">The sequence shown here is derived from an EMBL/GenBank/DDBJ whole genome shotgun (WGS) entry which is preliminary data.</text>
</comment>
<feature type="transmembrane region" description="Helical" evidence="1">
    <location>
        <begin position="730"/>
        <end position="752"/>
    </location>
</feature>
<feature type="transmembrane region" description="Helical" evidence="1">
    <location>
        <begin position="764"/>
        <end position="785"/>
    </location>
</feature>
<feature type="transmembrane region" description="Helical" evidence="1">
    <location>
        <begin position="870"/>
        <end position="891"/>
    </location>
</feature>
<feature type="transmembrane region" description="Helical" evidence="1">
    <location>
        <begin position="637"/>
        <end position="657"/>
    </location>
</feature>
<reference evidence="2 3" key="1">
    <citation type="journal article" date="2014" name="Genome Biol. Evol.">
        <title>The secreted proteins of Achlya hypogyna and Thraustotheca clavata identify the ancestral oomycete secretome and reveal gene acquisitions by horizontal gene transfer.</title>
        <authorList>
            <person name="Misner I."/>
            <person name="Blouin N."/>
            <person name="Leonard G."/>
            <person name="Richards T.A."/>
            <person name="Lane C.E."/>
        </authorList>
    </citation>
    <scope>NUCLEOTIDE SEQUENCE [LARGE SCALE GENOMIC DNA]</scope>
    <source>
        <strain evidence="2 3">ATCC 34112</strain>
    </source>
</reference>
<accession>A0A1V9YTR7</accession>
<keyword evidence="1" id="KW-1133">Transmembrane helix</keyword>
<evidence type="ECO:0000313" key="3">
    <source>
        <dbReference type="Proteomes" id="UP000243217"/>
    </source>
</evidence>
<dbReference type="EMBL" id="JNBS01002855">
    <property type="protein sequence ID" value="OQR89118.1"/>
    <property type="molecule type" value="Genomic_DNA"/>
</dbReference>
<evidence type="ECO:0000313" key="2">
    <source>
        <dbReference type="EMBL" id="OQR89118.1"/>
    </source>
</evidence>
<keyword evidence="1" id="KW-0812">Transmembrane</keyword>
<dbReference type="Proteomes" id="UP000243217">
    <property type="component" value="Unassembled WGS sequence"/>
</dbReference>
<feature type="transmembrane region" description="Helical" evidence="1">
    <location>
        <begin position="21"/>
        <end position="42"/>
    </location>
</feature>
<proteinExistence type="predicted"/>
<dbReference type="STRING" id="74557.A0A1V9YTR7"/>